<dbReference type="GO" id="GO:0004112">
    <property type="term" value="F:cyclic-nucleotide phosphodiesterase activity"/>
    <property type="evidence" value="ECO:0007669"/>
    <property type="project" value="TreeGrafter"/>
</dbReference>
<dbReference type="AlphaFoldDB" id="Q3ADQ3"/>
<dbReference type="SUPFAM" id="SSF109604">
    <property type="entry name" value="HD-domain/PDEase-like"/>
    <property type="match status" value="1"/>
</dbReference>
<evidence type="ECO:0000313" key="3">
    <source>
        <dbReference type="Proteomes" id="UP000002706"/>
    </source>
</evidence>
<evidence type="ECO:0000259" key="1">
    <source>
        <dbReference type="PROSITE" id="PS51832"/>
    </source>
</evidence>
<dbReference type="GO" id="GO:0009214">
    <property type="term" value="P:cyclic nucleotide catabolic process"/>
    <property type="evidence" value="ECO:0007669"/>
    <property type="project" value="TreeGrafter"/>
</dbReference>
<dbReference type="eggNOG" id="COG2206">
    <property type="taxonomic scope" value="Bacteria"/>
</dbReference>
<dbReference type="EMBL" id="CP000141">
    <property type="protein sequence ID" value="ABB15814.1"/>
    <property type="molecule type" value="Genomic_DNA"/>
</dbReference>
<dbReference type="InterPro" id="IPR003607">
    <property type="entry name" value="HD/PDEase_dom"/>
</dbReference>
<dbReference type="Proteomes" id="UP000002706">
    <property type="component" value="Chromosome"/>
</dbReference>
<protein>
    <submittedName>
        <fullName evidence="2">HD domain protein</fullName>
    </submittedName>
</protein>
<dbReference type="KEGG" id="chy:CHY_0881"/>
<dbReference type="PANTHER" id="PTHR43155:SF1">
    <property type="entry name" value="3'3'-CGAMP-SPECIFIC PHOSPHODIESTERASE 1"/>
    <property type="match status" value="1"/>
</dbReference>
<dbReference type="HOGENOM" id="CLU_040286_2_0_9"/>
<reference evidence="2 3" key="1">
    <citation type="journal article" date="2005" name="PLoS Genet.">
        <title>Life in hot carbon monoxide: the complete genome sequence of Carboxydothermus hydrogenoformans Z-2901.</title>
        <authorList>
            <person name="Wu M."/>
            <person name="Ren Q."/>
            <person name="Durkin A.S."/>
            <person name="Daugherty S.C."/>
            <person name="Brinkac L.M."/>
            <person name="Dodson R.J."/>
            <person name="Madupu R."/>
            <person name="Sullivan S.A."/>
            <person name="Kolonay J.F."/>
            <person name="Haft D.H."/>
            <person name="Nelson W.C."/>
            <person name="Tallon L.J."/>
            <person name="Jones K.M."/>
            <person name="Ulrich L.E."/>
            <person name="Gonzalez J.M."/>
            <person name="Zhulin I.B."/>
            <person name="Robb F.T."/>
            <person name="Eisen J.A."/>
        </authorList>
    </citation>
    <scope>NUCLEOTIDE SEQUENCE [LARGE SCALE GENOMIC DNA]</scope>
    <source>
        <strain evidence="3">ATCC BAA-161 / DSM 6008 / Z-2901</strain>
    </source>
</reference>
<dbReference type="PANTHER" id="PTHR43155">
    <property type="entry name" value="CYCLIC DI-GMP PHOSPHODIESTERASE PA4108-RELATED"/>
    <property type="match status" value="1"/>
</dbReference>
<evidence type="ECO:0000313" key="2">
    <source>
        <dbReference type="EMBL" id="ABB15814.1"/>
    </source>
</evidence>
<dbReference type="Pfam" id="PF13487">
    <property type="entry name" value="HD_5"/>
    <property type="match status" value="1"/>
</dbReference>
<dbReference type="InParanoid" id="Q3ADQ3"/>
<dbReference type="PROSITE" id="PS51832">
    <property type="entry name" value="HD_GYP"/>
    <property type="match status" value="1"/>
</dbReference>
<proteinExistence type="predicted"/>
<feature type="domain" description="HD-GYP" evidence="1">
    <location>
        <begin position="157"/>
        <end position="352"/>
    </location>
</feature>
<name>Q3ADQ3_CARHZ</name>
<dbReference type="OrthoDB" id="10822at2"/>
<gene>
    <name evidence="2" type="ordered locus">CHY_0881</name>
</gene>
<dbReference type="RefSeq" id="WP_011343807.1">
    <property type="nucleotide sequence ID" value="NC_007503.1"/>
</dbReference>
<organism evidence="2 3">
    <name type="scientific">Carboxydothermus hydrogenoformans (strain ATCC BAA-161 / DSM 6008 / Z-2901)</name>
    <dbReference type="NCBI Taxonomy" id="246194"/>
    <lineage>
        <taxon>Bacteria</taxon>
        <taxon>Bacillati</taxon>
        <taxon>Bacillota</taxon>
        <taxon>Clostridia</taxon>
        <taxon>Thermoanaerobacterales</taxon>
        <taxon>Thermoanaerobacteraceae</taxon>
        <taxon>Carboxydothermus</taxon>
    </lineage>
</organism>
<keyword evidence="3" id="KW-1185">Reference proteome</keyword>
<dbReference type="CDD" id="cd00077">
    <property type="entry name" value="HDc"/>
    <property type="match status" value="1"/>
</dbReference>
<accession>Q3ADQ3</accession>
<dbReference type="InterPro" id="IPR037522">
    <property type="entry name" value="HD_GYP_dom"/>
</dbReference>
<sequence>MLSINITSLALSLNRNFGLYEKKEHLYRLRMALIGLLIGKKLNLSEEEMKKIFIHSLLKGNLDSNCNIISNSIEEIICLARLVAKLLGRRNVCIFVKDKVRKYILNEYLNVFPMTPVVMALLELMEEEAFWFNLEKEFLFLDILKMTMGWEDNKILKEEEIKKVANLLTRLIENKDVQTREHSQRVARIALRLSEELKLSEEQIQKVELASLIHDIGKLAIPAKILHKPGKLTEREFLLVKSHPFYTYKLFETVDGLDEVAKWAGYHHEKLDGSGYPFKVKKEDLDIEARVIQVADITAALLEKRSYRDSMDKEQVIKILRLEAQNNKIDLEVSELTQRLLLEDELLKDDITYSIAIL</sequence>
<dbReference type="STRING" id="246194.CHY_0881"/>
<dbReference type="Gene3D" id="1.10.3210.10">
    <property type="entry name" value="Hypothetical protein af1432"/>
    <property type="match status" value="1"/>
</dbReference>
<dbReference type="SMART" id="SM00471">
    <property type="entry name" value="HDc"/>
    <property type="match status" value="1"/>
</dbReference>